<dbReference type="SUPFAM" id="SSF51989">
    <property type="entry name" value="Glycosyl hydrolases family 6, cellulases"/>
    <property type="match status" value="1"/>
</dbReference>
<dbReference type="InterPro" id="IPR001524">
    <property type="entry name" value="Glyco_hydro_6_CS"/>
</dbReference>
<keyword evidence="7 11" id="KW-0624">Polysaccharide degradation</keyword>
<evidence type="ECO:0000256" key="8">
    <source>
        <dbReference type="PIRSR" id="PIRSR001100-1"/>
    </source>
</evidence>
<dbReference type="Gene3D" id="3.20.20.40">
    <property type="entry name" value="1, 4-beta cellobiohydrolase"/>
    <property type="match status" value="1"/>
</dbReference>
<dbReference type="GO" id="GO:0030245">
    <property type="term" value="P:cellulose catabolic process"/>
    <property type="evidence" value="ECO:0007669"/>
    <property type="project" value="UniProtKB-KW"/>
</dbReference>
<feature type="chain" id="PRO_5007748733" description="Glucanase" evidence="11">
    <location>
        <begin position="21"/>
        <end position="460"/>
    </location>
</feature>
<keyword evidence="6 11" id="KW-0326">Glycosidase</keyword>
<feature type="binding site" evidence="9">
    <location>
        <position position="408"/>
    </location>
    <ligand>
        <name>substrate</name>
    </ligand>
</feature>
<sequence length="460" mass="48512">MKHTISLAALVALVPAYVTAQAAEYAQCGGINYSGPTTCVSPYVCTYSNPYYSQCLPGTSSSSSSHSTTTTSSSSSHSTTTSSSTSKSSGTSTSTSSSASSTFTPPAGNPFLGKNALPNPFYTAEIQAAIPLISDANTAKAAAVVETIPTFFWIDQVAKVPTLDTTLAAAAAAGSNNLVEIVIYDLPNRDCHAKASNGEFQISDNGVANYENYIDQIVAVIKKYPTVTVVAVIEPDSLANLVTNLSDPNCSAAETAYKQCITYAIQQLSTVGVIQYLDAGHAGWLGWPANLQPAATLFGQILQSAGTPNTVRGLATNVANYNSYQTNSPDPCTQGDPNYDELLYITALAPLLQSANFPAHFIVDQGRSGQQNLRQQWGDWCNIKGAGFGIRPTTNTNSSFVDSIVWVKPGGECDGTSNSSAPRYDSTCSLSDADQPSPQAGAWFQEYFQTLVQKANPPLI</sequence>
<dbReference type="GO" id="GO:0005576">
    <property type="term" value="C:extracellular region"/>
    <property type="evidence" value="ECO:0007669"/>
    <property type="project" value="InterPro"/>
</dbReference>
<dbReference type="FunFam" id="3.20.20.40:FF:000001">
    <property type="entry name" value="Glucanase"/>
    <property type="match status" value="1"/>
</dbReference>
<dbReference type="InterPro" id="IPR000254">
    <property type="entry name" value="CBD"/>
</dbReference>
<evidence type="ECO:0000256" key="6">
    <source>
        <dbReference type="ARBA" id="ARBA00023295"/>
    </source>
</evidence>
<keyword evidence="1 11" id="KW-0732">Signal</keyword>
<dbReference type="Pfam" id="PF00734">
    <property type="entry name" value="CBM_1"/>
    <property type="match status" value="1"/>
</dbReference>
<keyword evidence="5 11" id="KW-0119">Carbohydrate metabolism</keyword>
<feature type="active site" description="Proton donor" evidence="8 10">
    <location>
        <position position="236"/>
    </location>
</feature>
<dbReference type="SUPFAM" id="SSF57180">
    <property type="entry name" value="Cellulose-binding domain"/>
    <property type="match status" value="1"/>
</dbReference>
<feature type="binding site" evidence="9">
    <location>
        <position position="281"/>
    </location>
    <ligand>
        <name>substrate</name>
    </ligand>
</feature>
<dbReference type="GO" id="GO:0030248">
    <property type="term" value="F:cellulose binding"/>
    <property type="evidence" value="ECO:0007669"/>
    <property type="project" value="InterPro"/>
</dbReference>
<evidence type="ECO:0000313" key="14">
    <source>
        <dbReference type="EMBL" id="KZT37696.1"/>
    </source>
</evidence>
<dbReference type="STRING" id="1314776.A0A166CQ68"/>
<feature type="binding site" evidence="9">
    <location>
        <position position="155"/>
    </location>
    <ligand>
        <name>substrate</name>
    </ligand>
</feature>
<dbReference type="GO" id="GO:0004553">
    <property type="term" value="F:hydrolase activity, hydrolyzing O-glycosyl compounds"/>
    <property type="evidence" value="ECO:0007669"/>
    <property type="project" value="InterPro"/>
</dbReference>
<gene>
    <name evidence="14" type="ORF">SISSUDRAFT_987331</name>
</gene>
<dbReference type="EC" id="3.2.1.-" evidence="11"/>
<evidence type="ECO:0000256" key="5">
    <source>
        <dbReference type="ARBA" id="ARBA00023277"/>
    </source>
</evidence>
<dbReference type="InterPro" id="IPR036434">
    <property type="entry name" value="Beta_cellobiohydrolase_sf"/>
</dbReference>
<evidence type="ECO:0000256" key="12">
    <source>
        <dbReference type="SAM" id="MobiDB-lite"/>
    </source>
</evidence>
<proteinExistence type="inferred from homology"/>
<evidence type="ECO:0000256" key="4">
    <source>
        <dbReference type="ARBA" id="ARBA00023157"/>
    </source>
</evidence>
<evidence type="ECO:0000256" key="7">
    <source>
        <dbReference type="ARBA" id="ARBA00023326"/>
    </source>
</evidence>
<dbReference type="PROSITE" id="PS00562">
    <property type="entry name" value="CBM1_1"/>
    <property type="match status" value="1"/>
</dbReference>
<keyword evidence="4" id="KW-1015">Disulfide bond</keyword>
<feature type="binding site" evidence="9">
    <location>
        <position position="153"/>
    </location>
    <ligand>
        <name>substrate</name>
    </ligand>
</feature>
<dbReference type="SMART" id="SM00236">
    <property type="entry name" value="fCBD"/>
    <property type="match status" value="1"/>
</dbReference>
<dbReference type="InterPro" id="IPR035971">
    <property type="entry name" value="CBD_sf"/>
</dbReference>
<feature type="domain" description="CBM1" evidence="13">
    <location>
        <begin position="20"/>
        <end position="56"/>
    </location>
</feature>
<dbReference type="PANTHER" id="PTHR34876:SF4">
    <property type="entry name" value="1,4-BETA-D-GLUCAN CELLOBIOHYDROLASE C-RELATED"/>
    <property type="match status" value="1"/>
</dbReference>
<dbReference type="InterPro" id="IPR016288">
    <property type="entry name" value="Beta_cellobiohydrolase"/>
</dbReference>
<evidence type="ECO:0000313" key="15">
    <source>
        <dbReference type="Proteomes" id="UP000076798"/>
    </source>
</evidence>
<dbReference type="PANTHER" id="PTHR34876">
    <property type="match status" value="1"/>
</dbReference>
<feature type="active site" description="Proton acceptor" evidence="8">
    <location>
        <position position="414"/>
    </location>
</feature>
<keyword evidence="2 11" id="KW-0378">Hydrolase</keyword>
<comment type="similarity">
    <text evidence="11">Belongs to the glycosyl hydrolase family 6.</text>
</comment>
<dbReference type="OrthoDB" id="64893at2759"/>
<feature type="compositionally biased region" description="Low complexity" evidence="12">
    <location>
        <begin position="63"/>
        <end position="102"/>
    </location>
</feature>
<evidence type="ECO:0000256" key="2">
    <source>
        <dbReference type="ARBA" id="ARBA00022801"/>
    </source>
</evidence>
<evidence type="ECO:0000259" key="13">
    <source>
        <dbReference type="PROSITE" id="PS51164"/>
    </source>
</evidence>
<evidence type="ECO:0000256" key="3">
    <source>
        <dbReference type="ARBA" id="ARBA00023001"/>
    </source>
</evidence>
<name>A0A166CQ68_9AGAM</name>
<dbReference type="PROSITE" id="PS00656">
    <property type="entry name" value="GLYCOSYL_HYDROL_F6_2"/>
    <property type="match status" value="1"/>
</dbReference>
<protein>
    <recommendedName>
        <fullName evidence="11">Glucanase</fullName>
        <ecNumber evidence="11">3.2.1.-</ecNumber>
    </recommendedName>
</protein>
<dbReference type="PRINTS" id="PR00733">
    <property type="entry name" value="GLHYDRLASE6"/>
</dbReference>
<keyword evidence="15" id="KW-1185">Reference proteome</keyword>
<dbReference type="Pfam" id="PF01341">
    <property type="entry name" value="Glyco_hydro_6"/>
    <property type="match status" value="1"/>
</dbReference>
<dbReference type="PIRSF" id="PIRSF001100">
    <property type="entry name" value="Beta_cellobiohydrolase"/>
    <property type="match status" value="1"/>
</dbReference>
<evidence type="ECO:0000256" key="9">
    <source>
        <dbReference type="PIRSR" id="PIRSR001100-2"/>
    </source>
</evidence>
<feature type="binding site" evidence="9">
    <location>
        <position position="412"/>
    </location>
    <ligand>
        <name>substrate</name>
    </ligand>
</feature>
<feature type="binding site" evidence="9">
    <location>
        <position position="380"/>
    </location>
    <ligand>
        <name>substrate</name>
    </ligand>
</feature>
<dbReference type="PROSITE" id="PS51164">
    <property type="entry name" value="CBM1_2"/>
    <property type="match status" value="1"/>
</dbReference>
<evidence type="ECO:0000256" key="10">
    <source>
        <dbReference type="PROSITE-ProRule" id="PRU10057"/>
    </source>
</evidence>
<evidence type="ECO:0000256" key="11">
    <source>
        <dbReference type="RuleBase" id="RU361186"/>
    </source>
</evidence>
<feature type="region of interest" description="Disordered" evidence="12">
    <location>
        <begin position="63"/>
        <end position="103"/>
    </location>
</feature>
<dbReference type="EMBL" id="KV428078">
    <property type="protein sequence ID" value="KZT37696.1"/>
    <property type="molecule type" value="Genomic_DNA"/>
</dbReference>
<accession>A0A166CQ68</accession>
<dbReference type="AlphaFoldDB" id="A0A166CQ68"/>
<evidence type="ECO:0000256" key="1">
    <source>
        <dbReference type="ARBA" id="ARBA00022729"/>
    </source>
</evidence>
<reference evidence="14 15" key="1">
    <citation type="journal article" date="2016" name="Mol. Biol. Evol.">
        <title>Comparative Genomics of Early-Diverging Mushroom-Forming Fungi Provides Insights into the Origins of Lignocellulose Decay Capabilities.</title>
        <authorList>
            <person name="Nagy L.G."/>
            <person name="Riley R."/>
            <person name="Tritt A."/>
            <person name="Adam C."/>
            <person name="Daum C."/>
            <person name="Floudas D."/>
            <person name="Sun H."/>
            <person name="Yadav J.S."/>
            <person name="Pangilinan J."/>
            <person name="Larsson K.H."/>
            <person name="Matsuura K."/>
            <person name="Barry K."/>
            <person name="Labutti K."/>
            <person name="Kuo R."/>
            <person name="Ohm R.A."/>
            <person name="Bhattacharya S.S."/>
            <person name="Shirouzu T."/>
            <person name="Yoshinaga Y."/>
            <person name="Martin F.M."/>
            <person name="Grigoriev I.V."/>
            <person name="Hibbett D.S."/>
        </authorList>
    </citation>
    <scope>NUCLEOTIDE SEQUENCE [LARGE SCALE GENOMIC DNA]</scope>
    <source>
        <strain evidence="14 15">HHB10207 ss-3</strain>
    </source>
</reference>
<dbReference type="Proteomes" id="UP000076798">
    <property type="component" value="Unassembled WGS sequence"/>
</dbReference>
<keyword evidence="3 11" id="KW-0136">Cellulose degradation</keyword>
<organism evidence="14 15">
    <name type="scientific">Sistotremastrum suecicum HHB10207 ss-3</name>
    <dbReference type="NCBI Taxonomy" id="1314776"/>
    <lineage>
        <taxon>Eukaryota</taxon>
        <taxon>Fungi</taxon>
        <taxon>Dikarya</taxon>
        <taxon>Basidiomycota</taxon>
        <taxon>Agaricomycotina</taxon>
        <taxon>Agaricomycetes</taxon>
        <taxon>Sistotremastrales</taxon>
        <taxon>Sistotremastraceae</taxon>
        <taxon>Sistotremastrum</taxon>
    </lineage>
</organism>
<feature type="binding site" evidence="9">
    <location>
        <position position="284"/>
    </location>
    <ligand>
        <name>substrate</name>
    </ligand>
</feature>
<feature type="signal peptide" evidence="11">
    <location>
        <begin position="1"/>
        <end position="20"/>
    </location>
</feature>
<feature type="binding site" evidence="9">
    <location>
        <position position="320"/>
    </location>
    <ligand>
        <name>substrate</name>
    </ligand>
</feature>